<dbReference type="EMBL" id="GBHO01002859">
    <property type="protein sequence ID" value="JAG40745.1"/>
    <property type="molecule type" value="Transcribed_RNA"/>
</dbReference>
<sequence>TIITFSHTPTFFPPSQFKNQFILKPTGVPHCFWPSKQESYFHNSRFNSESFGLSSIKLVSQTCDFSVISISFRFTTYGVYVLQNVPQNPAYSMSSCTSE</sequence>
<reference evidence="1" key="2">
    <citation type="submission" date="2014-07" db="EMBL/GenBank/DDBJ databases">
        <authorList>
            <person name="Hull J."/>
        </authorList>
    </citation>
    <scope>NUCLEOTIDE SEQUENCE</scope>
</reference>
<reference evidence="1" key="1">
    <citation type="journal article" date="2014" name="PLoS ONE">
        <title>Transcriptome-Based Identification of ABC Transporters in the Western Tarnished Plant Bug Lygus hesperus.</title>
        <authorList>
            <person name="Hull J.J."/>
            <person name="Chaney K."/>
            <person name="Geib S.M."/>
            <person name="Fabrick J.A."/>
            <person name="Brent C.S."/>
            <person name="Walsh D."/>
            <person name="Lavine L.C."/>
        </authorList>
    </citation>
    <scope>NUCLEOTIDE SEQUENCE</scope>
</reference>
<proteinExistence type="predicted"/>
<accession>A0A0A9ZFR6</accession>
<name>A0A0A9ZFR6_LYGHE</name>
<gene>
    <name evidence="1" type="ORF">CM83_35408</name>
</gene>
<evidence type="ECO:0000313" key="1">
    <source>
        <dbReference type="EMBL" id="JAG40745.1"/>
    </source>
</evidence>
<protein>
    <submittedName>
        <fullName evidence="1">Uncharacterized protein</fullName>
    </submittedName>
</protein>
<feature type="non-terminal residue" evidence="1">
    <location>
        <position position="1"/>
    </location>
</feature>
<dbReference type="AlphaFoldDB" id="A0A0A9ZFR6"/>
<organism evidence="1">
    <name type="scientific">Lygus hesperus</name>
    <name type="common">Western plant bug</name>
    <dbReference type="NCBI Taxonomy" id="30085"/>
    <lineage>
        <taxon>Eukaryota</taxon>
        <taxon>Metazoa</taxon>
        <taxon>Ecdysozoa</taxon>
        <taxon>Arthropoda</taxon>
        <taxon>Hexapoda</taxon>
        <taxon>Insecta</taxon>
        <taxon>Pterygota</taxon>
        <taxon>Neoptera</taxon>
        <taxon>Paraneoptera</taxon>
        <taxon>Hemiptera</taxon>
        <taxon>Heteroptera</taxon>
        <taxon>Panheteroptera</taxon>
        <taxon>Cimicomorpha</taxon>
        <taxon>Miridae</taxon>
        <taxon>Mirini</taxon>
        <taxon>Lygus</taxon>
    </lineage>
</organism>